<comment type="caution">
    <text evidence="13">The sequence shown here is derived from an EMBL/GenBank/DDBJ whole genome shotgun (WGS) entry which is preliminary data.</text>
</comment>
<feature type="transmembrane region" description="Helical" evidence="12">
    <location>
        <begin position="38"/>
        <end position="57"/>
    </location>
</feature>
<dbReference type="HAMAP" id="MF_00454">
    <property type="entry name" value="FluC"/>
    <property type="match status" value="1"/>
</dbReference>
<dbReference type="Pfam" id="PF02537">
    <property type="entry name" value="CRCB"/>
    <property type="match status" value="1"/>
</dbReference>
<keyword evidence="5 12" id="KW-1133">Transmembrane helix</keyword>
<feature type="transmembrane region" description="Helical" evidence="12">
    <location>
        <begin position="99"/>
        <end position="123"/>
    </location>
</feature>
<evidence type="ECO:0000313" key="13">
    <source>
        <dbReference type="EMBL" id="MCR0983917.1"/>
    </source>
</evidence>
<gene>
    <name evidence="12 13" type="primary">crcB</name>
    <name evidence="12" type="synonym">fluC</name>
    <name evidence="13" type="ORF">NRP21_17825</name>
</gene>
<comment type="function">
    <text evidence="12">Fluoride-specific ion channel. Important for reducing fluoride concentration in the cell, thus reducing its toxicity.</text>
</comment>
<name>A0ABT1X740_9PROT</name>
<keyword evidence="12" id="KW-0479">Metal-binding</keyword>
<proteinExistence type="inferred from homology"/>
<evidence type="ECO:0000256" key="10">
    <source>
        <dbReference type="ARBA" id="ARBA00035120"/>
    </source>
</evidence>
<keyword evidence="7 12" id="KW-0406">Ion transport</keyword>
<dbReference type="InterPro" id="IPR003691">
    <property type="entry name" value="FluC"/>
</dbReference>
<keyword evidence="6 12" id="KW-0915">Sodium</keyword>
<keyword evidence="2 12" id="KW-1003">Cell membrane</keyword>
<evidence type="ECO:0000256" key="8">
    <source>
        <dbReference type="ARBA" id="ARBA00023136"/>
    </source>
</evidence>
<evidence type="ECO:0000313" key="14">
    <source>
        <dbReference type="Proteomes" id="UP001524642"/>
    </source>
</evidence>
<comment type="subcellular location">
    <subcellularLocation>
        <location evidence="1 12">Cell membrane</location>
        <topology evidence="1 12">Multi-pass membrane protein</topology>
    </subcellularLocation>
</comment>
<dbReference type="Proteomes" id="UP001524642">
    <property type="component" value="Unassembled WGS sequence"/>
</dbReference>
<evidence type="ECO:0000256" key="1">
    <source>
        <dbReference type="ARBA" id="ARBA00004651"/>
    </source>
</evidence>
<evidence type="ECO:0000256" key="12">
    <source>
        <dbReference type="HAMAP-Rule" id="MF_00454"/>
    </source>
</evidence>
<evidence type="ECO:0000256" key="11">
    <source>
        <dbReference type="ARBA" id="ARBA00035585"/>
    </source>
</evidence>
<sequence>MPPYLWIALGGAIGSVARGWFSTAAARWWGSGFPWGTMAINVGGSFLIGLFAALTLPGGRFAGNADLRAFVMVGICGGFTTFSSFSLQTLELLREGRGLAALGNVAGSVLLCLAATAAGYALAAPPVPSSTVAAMADEETGRPGPRPPARG</sequence>
<evidence type="ECO:0000256" key="3">
    <source>
        <dbReference type="ARBA" id="ARBA00022519"/>
    </source>
</evidence>
<dbReference type="NCBIfam" id="NF010802">
    <property type="entry name" value="PRK14206.1"/>
    <property type="match status" value="1"/>
</dbReference>
<keyword evidence="4 12" id="KW-0812">Transmembrane</keyword>
<feature type="transmembrane region" description="Helical" evidence="12">
    <location>
        <begin position="69"/>
        <end position="87"/>
    </location>
</feature>
<keyword evidence="8 12" id="KW-0472">Membrane</keyword>
<accession>A0ABT1X740</accession>
<keyword evidence="9 12" id="KW-0407">Ion channel</keyword>
<reference evidence="13 14" key="1">
    <citation type="submission" date="2022-06" db="EMBL/GenBank/DDBJ databases">
        <title>Roseomonas CN29.</title>
        <authorList>
            <person name="Cheng Y."/>
            <person name="He X."/>
        </authorList>
    </citation>
    <scope>NUCLEOTIDE SEQUENCE [LARGE SCALE GENOMIC DNA]</scope>
    <source>
        <strain evidence="13 14">CN29</strain>
    </source>
</reference>
<keyword evidence="3" id="KW-0997">Cell inner membrane</keyword>
<evidence type="ECO:0000256" key="9">
    <source>
        <dbReference type="ARBA" id="ARBA00023303"/>
    </source>
</evidence>
<comment type="similarity">
    <text evidence="10 12">Belongs to the fluoride channel Fluc/FEX (TC 1.A.43) family.</text>
</comment>
<dbReference type="RefSeq" id="WP_257717582.1">
    <property type="nucleotide sequence ID" value="NZ_JANJOU010000017.1"/>
</dbReference>
<feature type="binding site" evidence="12">
    <location>
        <position position="80"/>
    </location>
    <ligand>
        <name>Na(+)</name>
        <dbReference type="ChEBI" id="CHEBI:29101"/>
        <note>structural</note>
    </ligand>
</feature>
<evidence type="ECO:0000256" key="6">
    <source>
        <dbReference type="ARBA" id="ARBA00023053"/>
    </source>
</evidence>
<keyword evidence="12" id="KW-0813">Transport</keyword>
<evidence type="ECO:0000256" key="5">
    <source>
        <dbReference type="ARBA" id="ARBA00022989"/>
    </source>
</evidence>
<dbReference type="PANTHER" id="PTHR28259:SF1">
    <property type="entry name" value="FLUORIDE EXPORT PROTEIN 1-RELATED"/>
    <property type="match status" value="1"/>
</dbReference>
<dbReference type="EMBL" id="JANJOU010000017">
    <property type="protein sequence ID" value="MCR0983917.1"/>
    <property type="molecule type" value="Genomic_DNA"/>
</dbReference>
<comment type="activity regulation">
    <text evidence="12">Na(+) is not transported, but it plays an essential structural role and its presence is essential for fluoride channel function.</text>
</comment>
<organism evidence="13 14">
    <name type="scientific">Roseomonas populi</name>
    <dbReference type="NCBI Taxonomy" id="3121582"/>
    <lineage>
        <taxon>Bacteria</taxon>
        <taxon>Pseudomonadati</taxon>
        <taxon>Pseudomonadota</taxon>
        <taxon>Alphaproteobacteria</taxon>
        <taxon>Acetobacterales</taxon>
        <taxon>Roseomonadaceae</taxon>
        <taxon>Roseomonas</taxon>
    </lineage>
</organism>
<evidence type="ECO:0000256" key="4">
    <source>
        <dbReference type="ARBA" id="ARBA00022692"/>
    </source>
</evidence>
<dbReference type="PANTHER" id="PTHR28259">
    <property type="entry name" value="FLUORIDE EXPORT PROTEIN 1-RELATED"/>
    <property type="match status" value="1"/>
</dbReference>
<evidence type="ECO:0000256" key="7">
    <source>
        <dbReference type="ARBA" id="ARBA00023065"/>
    </source>
</evidence>
<feature type="binding site" evidence="12">
    <location>
        <position position="77"/>
    </location>
    <ligand>
        <name>Na(+)</name>
        <dbReference type="ChEBI" id="CHEBI:29101"/>
        <note>structural</note>
    </ligand>
</feature>
<dbReference type="NCBIfam" id="TIGR00494">
    <property type="entry name" value="crcB"/>
    <property type="match status" value="1"/>
</dbReference>
<comment type="catalytic activity">
    <reaction evidence="11">
        <text>fluoride(in) = fluoride(out)</text>
        <dbReference type="Rhea" id="RHEA:76159"/>
        <dbReference type="ChEBI" id="CHEBI:17051"/>
    </reaction>
    <physiologicalReaction direction="left-to-right" evidence="11">
        <dbReference type="Rhea" id="RHEA:76160"/>
    </physiologicalReaction>
</comment>
<feature type="transmembrane region" description="Helical" evidence="12">
    <location>
        <begin position="6"/>
        <end position="26"/>
    </location>
</feature>
<evidence type="ECO:0000256" key="2">
    <source>
        <dbReference type="ARBA" id="ARBA00022475"/>
    </source>
</evidence>
<keyword evidence="14" id="KW-1185">Reference proteome</keyword>
<protein>
    <recommendedName>
        <fullName evidence="12">Fluoride-specific ion channel FluC</fullName>
    </recommendedName>
</protein>